<evidence type="ECO:0000256" key="3">
    <source>
        <dbReference type="ARBA" id="ARBA00022692"/>
    </source>
</evidence>
<comment type="caution">
    <text evidence="7">The sequence shown here is derived from an EMBL/GenBank/DDBJ whole genome shotgun (WGS) entry which is preliminary data.</text>
</comment>
<dbReference type="Proteomes" id="UP000307602">
    <property type="component" value="Unassembled WGS sequence"/>
</dbReference>
<evidence type="ECO:0000256" key="6">
    <source>
        <dbReference type="SAM" id="Phobius"/>
    </source>
</evidence>
<dbReference type="GO" id="GO:0005886">
    <property type="term" value="C:plasma membrane"/>
    <property type="evidence" value="ECO:0007669"/>
    <property type="project" value="UniProtKB-SubCell"/>
</dbReference>
<protein>
    <submittedName>
        <fullName evidence="7">Polysaccharide biosynthesis protein</fullName>
    </submittedName>
</protein>
<feature type="transmembrane region" description="Helical" evidence="6">
    <location>
        <begin position="125"/>
        <end position="149"/>
    </location>
</feature>
<feature type="transmembrane region" description="Helical" evidence="6">
    <location>
        <begin position="311"/>
        <end position="334"/>
    </location>
</feature>
<reference evidence="7 8" key="1">
    <citation type="submission" date="2019-04" db="EMBL/GenBank/DDBJ databases">
        <authorList>
            <person name="Liu A."/>
        </authorList>
    </citation>
    <scope>NUCLEOTIDE SEQUENCE [LARGE SCALE GENOMIC DNA]</scope>
    <source>
        <strain evidence="7 8">RZ03</strain>
    </source>
</reference>
<feature type="transmembrane region" description="Helical" evidence="6">
    <location>
        <begin position="81"/>
        <end position="105"/>
    </location>
</feature>
<gene>
    <name evidence="7" type="ORF">EM932_03950</name>
</gene>
<dbReference type="InterPro" id="IPR050833">
    <property type="entry name" value="Poly_Biosynth_Transport"/>
</dbReference>
<feature type="transmembrane region" description="Helical" evidence="6">
    <location>
        <begin position="161"/>
        <end position="178"/>
    </location>
</feature>
<comment type="subcellular location">
    <subcellularLocation>
        <location evidence="1">Cell membrane</location>
        <topology evidence="1">Multi-pass membrane protein</topology>
    </subcellularLocation>
</comment>
<feature type="transmembrane region" description="Helical" evidence="6">
    <location>
        <begin position="472"/>
        <end position="491"/>
    </location>
</feature>
<accession>A0A4S1E081</accession>
<evidence type="ECO:0000256" key="4">
    <source>
        <dbReference type="ARBA" id="ARBA00022989"/>
    </source>
</evidence>
<dbReference type="OrthoDB" id="5751261at2"/>
<organism evidence="7 8">
    <name type="scientific">Flavivirga rizhaonensis</name>
    <dbReference type="NCBI Taxonomy" id="2559571"/>
    <lineage>
        <taxon>Bacteria</taxon>
        <taxon>Pseudomonadati</taxon>
        <taxon>Bacteroidota</taxon>
        <taxon>Flavobacteriia</taxon>
        <taxon>Flavobacteriales</taxon>
        <taxon>Flavobacteriaceae</taxon>
        <taxon>Flavivirga</taxon>
    </lineage>
</organism>
<dbReference type="PANTHER" id="PTHR30250">
    <property type="entry name" value="PST FAMILY PREDICTED COLANIC ACID TRANSPORTER"/>
    <property type="match status" value="1"/>
</dbReference>
<name>A0A4S1E081_9FLAO</name>
<evidence type="ECO:0000313" key="8">
    <source>
        <dbReference type="Proteomes" id="UP000307602"/>
    </source>
</evidence>
<feature type="transmembrane region" description="Helical" evidence="6">
    <location>
        <begin position="444"/>
        <end position="466"/>
    </location>
</feature>
<dbReference type="PANTHER" id="PTHR30250:SF26">
    <property type="entry name" value="PSMA PROTEIN"/>
    <property type="match status" value="1"/>
</dbReference>
<feature type="transmembrane region" description="Helical" evidence="6">
    <location>
        <begin position="404"/>
        <end position="424"/>
    </location>
</feature>
<feature type="transmembrane region" description="Helical" evidence="6">
    <location>
        <begin position="346"/>
        <end position="368"/>
    </location>
</feature>
<keyword evidence="8" id="KW-1185">Reference proteome</keyword>
<sequence>MLSQLKKGAFLNYTTIILTNVIGLLMTPFILNNLGKAEYGIYLTIGALVGTISLLDFGLNNTIVRFVAKYKAEKDIIGQENFLATTLLIYFGISSLVVIIGIIFYGHIDTYFTKMNPEEIEIAKIIFAIFIFNLAVGLPGGSLTGICYGYEKFVFPKTLNIVRYVLRSVTVVAVLLLGGKAIALVIIDSIFNICIILITGYYVFNKLKIKVKLHSFSVNFIKQIFSYSTWIFVFALVSLFQWKAGHWVLGRISPPGVLTIYGIGIVLGTYYGAFSTAISSVFLPRATKMSVDNASGEELTDMMIKIGRLSFIILMFILTAFFLFGKQFVFLWVGGELGKDGSFQSWIIALMIMLAYTLPLVQGFGNSILEAKNKLRFKAILYLSFMILGTILGAVLAYKYEGIGMMAGSVIAWIIVQNVMNFYYHKKIGLNIIRFFKELFNRTIFVIILALGFGFAINLIPGIGWLNFLIKAVIYTIIFCFLTYNIGLIDFEKDLFKKTLSPILKFKKLLK</sequence>
<evidence type="ECO:0000313" key="7">
    <source>
        <dbReference type="EMBL" id="TGV03956.1"/>
    </source>
</evidence>
<evidence type="ECO:0000256" key="2">
    <source>
        <dbReference type="ARBA" id="ARBA00022475"/>
    </source>
</evidence>
<dbReference type="InterPro" id="IPR002797">
    <property type="entry name" value="Polysacc_synth"/>
</dbReference>
<feature type="transmembrane region" description="Helical" evidence="6">
    <location>
        <begin position="9"/>
        <end position="27"/>
    </location>
</feature>
<dbReference type="EMBL" id="SRSO01000004">
    <property type="protein sequence ID" value="TGV03956.1"/>
    <property type="molecule type" value="Genomic_DNA"/>
</dbReference>
<keyword evidence="3 6" id="KW-0812">Transmembrane</keyword>
<keyword evidence="5 6" id="KW-0472">Membrane</keyword>
<evidence type="ECO:0000256" key="5">
    <source>
        <dbReference type="ARBA" id="ARBA00023136"/>
    </source>
</evidence>
<dbReference type="Pfam" id="PF01943">
    <property type="entry name" value="Polysacc_synt"/>
    <property type="match status" value="1"/>
</dbReference>
<feature type="transmembrane region" description="Helical" evidence="6">
    <location>
        <begin position="260"/>
        <end position="283"/>
    </location>
</feature>
<feature type="transmembrane region" description="Helical" evidence="6">
    <location>
        <begin position="184"/>
        <end position="204"/>
    </location>
</feature>
<feature type="transmembrane region" description="Helical" evidence="6">
    <location>
        <begin position="39"/>
        <end position="60"/>
    </location>
</feature>
<feature type="transmembrane region" description="Helical" evidence="6">
    <location>
        <begin position="224"/>
        <end position="240"/>
    </location>
</feature>
<keyword evidence="2" id="KW-1003">Cell membrane</keyword>
<proteinExistence type="predicted"/>
<keyword evidence="4 6" id="KW-1133">Transmembrane helix</keyword>
<feature type="transmembrane region" description="Helical" evidence="6">
    <location>
        <begin position="380"/>
        <end position="398"/>
    </location>
</feature>
<evidence type="ECO:0000256" key="1">
    <source>
        <dbReference type="ARBA" id="ARBA00004651"/>
    </source>
</evidence>
<dbReference type="AlphaFoldDB" id="A0A4S1E081"/>